<proteinExistence type="predicted"/>
<feature type="compositionally biased region" description="Polar residues" evidence="1">
    <location>
        <begin position="61"/>
        <end position="73"/>
    </location>
</feature>
<feature type="region of interest" description="Disordered" evidence="1">
    <location>
        <begin position="1"/>
        <end position="79"/>
    </location>
</feature>
<reference evidence="2" key="1">
    <citation type="submission" date="2020-05" db="EMBL/GenBank/DDBJ databases">
        <title>Mycena genomes resolve the evolution of fungal bioluminescence.</title>
        <authorList>
            <person name="Tsai I.J."/>
        </authorList>
    </citation>
    <scope>NUCLEOTIDE SEQUENCE</scope>
    <source>
        <strain evidence="2">CCC161011</strain>
    </source>
</reference>
<organism evidence="2 3">
    <name type="scientific">Mycena venus</name>
    <dbReference type="NCBI Taxonomy" id="2733690"/>
    <lineage>
        <taxon>Eukaryota</taxon>
        <taxon>Fungi</taxon>
        <taxon>Dikarya</taxon>
        <taxon>Basidiomycota</taxon>
        <taxon>Agaricomycotina</taxon>
        <taxon>Agaricomycetes</taxon>
        <taxon>Agaricomycetidae</taxon>
        <taxon>Agaricales</taxon>
        <taxon>Marasmiineae</taxon>
        <taxon>Mycenaceae</taxon>
        <taxon>Mycena</taxon>
    </lineage>
</organism>
<feature type="compositionally biased region" description="Pro residues" evidence="1">
    <location>
        <begin position="46"/>
        <end position="57"/>
    </location>
</feature>
<name>A0A8H7CSI3_9AGAR</name>
<accession>A0A8H7CSI3</accession>
<keyword evidence="3" id="KW-1185">Reference proteome</keyword>
<feature type="compositionally biased region" description="Polar residues" evidence="1">
    <location>
        <begin position="106"/>
        <end position="117"/>
    </location>
</feature>
<sequence length="461" mass="50239">METRGTTDSRVRQSVGGSDKGAIGYIGQYPVSRQSCPPCRTLNPRVLPPPPPVPPPRSAEETQPFTPPHTTLSIRPLPNRTPAQAMNNTPFVMPDPESMVGLPTKANENPHNHTSQPDPNPTVMPDGDNLSVPFTFAIFPRIVIPFGALTQNMAEAQVEAIKADPGKFLAVIPHGAGKQFYERNPHANREAKAFIESFGSTEISITGIDIALPISHHKAKRDFDGPWPMILSGASPELAAFLKWHQTFSVNRRLTFHVVPFDLELESWVIMTISGDAVRDTPEAKRKVLGEIKRKLWKDTHFHNFCNSVLSAAQVPGSLAQRVVHATNTFDLTFVQTQDSAGVDTPLFLLTGKPITKDAALHRQWLAMIRGIPKGYVVDMHALIIDKRWVDCVWCKNKIHPAHGCPFDKVAGWLGPRGRVVVTTGAAATVIAATTMTTVIAVVVGTEAARTATGTMTVGPL</sequence>
<dbReference type="OrthoDB" id="2755229at2759"/>
<evidence type="ECO:0000313" key="2">
    <source>
        <dbReference type="EMBL" id="KAF7348714.1"/>
    </source>
</evidence>
<dbReference type="AlphaFoldDB" id="A0A8H7CSI3"/>
<dbReference type="EMBL" id="JACAZI010000011">
    <property type="protein sequence ID" value="KAF7348714.1"/>
    <property type="molecule type" value="Genomic_DNA"/>
</dbReference>
<feature type="compositionally biased region" description="Basic and acidic residues" evidence="1">
    <location>
        <begin position="1"/>
        <end position="11"/>
    </location>
</feature>
<dbReference type="Proteomes" id="UP000620124">
    <property type="component" value="Unassembled WGS sequence"/>
</dbReference>
<gene>
    <name evidence="2" type="ORF">MVEN_01390300</name>
</gene>
<evidence type="ECO:0000313" key="3">
    <source>
        <dbReference type="Proteomes" id="UP000620124"/>
    </source>
</evidence>
<comment type="caution">
    <text evidence="2">The sequence shown here is derived from an EMBL/GenBank/DDBJ whole genome shotgun (WGS) entry which is preliminary data.</text>
</comment>
<evidence type="ECO:0000256" key="1">
    <source>
        <dbReference type="SAM" id="MobiDB-lite"/>
    </source>
</evidence>
<feature type="region of interest" description="Disordered" evidence="1">
    <location>
        <begin position="99"/>
        <end position="126"/>
    </location>
</feature>
<protein>
    <submittedName>
        <fullName evidence="2">Uncharacterized protein</fullName>
    </submittedName>
</protein>